<dbReference type="GO" id="GO:0005524">
    <property type="term" value="F:ATP binding"/>
    <property type="evidence" value="ECO:0007669"/>
    <property type="project" value="InterPro"/>
</dbReference>
<dbReference type="PANTHER" id="PTHR21621">
    <property type="entry name" value="RIBOSOMAL PROTEIN S6 MODIFICATION PROTEIN"/>
    <property type="match status" value="1"/>
</dbReference>
<keyword evidence="3" id="KW-1185">Reference proteome</keyword>
<name>A0A343JAP2_9CLOT</name>
<dbReference type="GO" id="GO:0009432">
    <property type="term" value="P:SOS response"/>
    <property type="evidence" value="ECO:0007669"/>
    <property type="project" value="TreeGrafter"/>
</dbReference>
<accession>A0A343JAP2</accession>
<dbReference type="Gene3D" id="3.30.1490.20">
    <property type="entry name" value="ATP-grasp fold, A domain"/>
    <property type="match status" value="1"/>
</dbReference>
<dbReference type="Gene3D" id="3.40.50.20">
    <property type="match status" value="1"/>
</dbReference>
<keyword evidence="2" id="KW-0436">Ligase</keyword>
<dbReference type="EMBL" id="CP016786">
    <property type="protein sequence ID" value="ASW42600.1"/>
    <property type="molecule type" value="Genomic_DNA"/>
</dbReference>
<feature type="domain" description="ATP-grasp fold RimK-type" evidence="1">
    <location>
        <begin position="82"/>
        <end position="251"/>
    </location>
</feature>
<proteinExistence type="predicted"/>
<evidence type="ECO:0000313" key="3">
    <source>
        <dbReference type="Proteomes" id="UP000264883"/>
    </source>
</evidence>
<dbReference type="SUPFAM" id="SSF56059">
    <property type="entry name" value="Glutathione synthetase ATP-binding domain-like"/>
    <property type="match status" value="1"/>
</dbReference>
<evidence type="ECO:0000313" key="2">
    <source>
        <dbReference type="EMBL" id="ASW42600.1"/>
    </source>
</evidence>
<dbReference type="KEGG" id="cia:BEN51_03640"/>
<evidence type="ECO:0000259" key="1">
    <source>
        <dbReference type="Pfam" id="PF08443"/>
    </source>
</evidence>
<dbReference type="AlphaFoldDB" id="A0A343JAP2"/>
<dbReference type="GO" id="GO:0005737">
    <property type="term" value="C:cytoplasm"/>
    <property type="evidence" value="ECO:0007669"/>
    <property type="project" value="TreeGrafter"/>
</dbReference>
<gene>
    <name evidence="2" type="ORF">BEN51_03640</name>
</gene>
<organism evidence="2 3">
    <name type="scientific">Clostridium isatidis</name>
    <dbReference type="NCBI Taxonomy" id="182773"/>
    <lineage>
        <taxon>Bacteria</taxon>
        <taxon>Bacillati</taxon>
        <taxon>Bacillota</taxon>
        <taxon>Clostridia</taxon>
        <taxon>Eubacteriales</taxon>
        <taxon>Clostridiaceae</taxon>
        <taxon>Clostridium</taxon>
    </lineage>
</organism>
<protein>
    <submittedName>
        <fullName evidence="2">ATP-dependent carboxylate-amine ligase</fullName>
    </submittedName>
</protein>
<dbReference type="InterPro" id="IPR013651">
    <property type="entry name" value="ATP-grasp_RimK-type"/>
</dbReference>
<dbReference type="PANTHER" id="PTHR21621:SF0">
    <property type="entry name" value="BETA-CITRYLGLUTAMATE SYNTHASE B-RELATED"/>
    <property type="match status" value="1"/>
</dbReference>
<reference evidence="2 3" key="1">
    <citation type="submission" date="2016-08" db="EMBL/GenBank/DDBJ databases">
        <title>Complete Genome Sequence Of The Indigo Reducing Clostridium isatidis DSM15098.</title>
        <authorList>
            <person name="Little G.T."/>
            <person name="Minton N.P."/>
        </authorList>
    </citation>
    <scope>NUCLEOTIDE SEQUENCE [LARGE SCALE GENOMIC DNA]</scope>
    <source>
        <strain evidence="2 3">DSM 15098</strain>
    </source>
</reference>
<sequence length="265" mass="31300">MVNGIIIYDKADIERNNAYIKWMIDEAKKYDLNIELVTLNDINFNYIKEKYTFAINRSRSYKLSEKLEDLNIRVFNKSHFCMLGNDKIKAYKFIDNLKINYPIVYKEMKEIDYNKKIIVKPKDGHGGNNIKFLSRNDEILFEENVYQEYIDDYIGDIRFYIVNNKIINSVIRIPKKNDLLSNFSKGGEVRIYNYTESNKKVVNKILNEIEIDYGGIDFLLLKNGEIFFNEFEDAVGSRMLSYLGINNTMDMFLDHVCKEIKKELG</sequence>
<dbReference type="OrthoDB" id="9786585at2"/>
<dbReference type="RefSeq" id="WP_119864738.1">
    <property type="nucleotide sequence ID" value="NZ_CP016786.1"/>
</dbReference>
<dbReference type="GO" id="GO:0018169">
    <property type="term" value="F:ribosomal S6-glutamic acid ligase activity"/>
    <property type="evidence" value="ECO:0007669"/>
    <property type="project" value="TreeGrafter"/>
</dbReference>
<dbReference type="Gene3D" id="3.30.470.20">
    <property type="entry name" value="ATP-grasp fold, B domain"/>
    <property type="match status" value="1"/>
</dbReference>
<dbReference type="InterPro" id="IPR013815">
    <property type="entry name" value="ATP_grasp_subdomain_1"/>
</dbReference>
<dbReference type="Proteomes" id="UP000264883">
    <property type="component" value="Chromosome"/>
</dbReference>
<dbReference type="Pfam" id="PF08443">
    <property type="entry name" value="RimK"/>
    <property type="match status" value="1"/>
</dbReference>